<feature type="domain" description="GAIN-B" evidence="7">
    <location>
        <begin position="1"/>
        <end position="140"/>
    </location>
</feature>
<evidence type="ECO:0000256" key="2">
    <source>
        <dbReference type="ARBA" id="ARBA00022692"/>
    </source>
</evidence>
<evidence type="ECO:0000256" key="1">
    <source>
        <dbReference type="ARBA" id="ARBA00004370"/>
    </source>
</evidence>
<protein>
    <submittedName>
        <fullName evidence="8">EGF, latrophilin and seven transmembrane domain-containing protein 1</fullName>
    </submittedName>
</protein>
<dbReference type="GO" id="GO:0007189">
    <property type="term" value="P:adenylate cyclase-activating G protein-coupled receptor signaling pathway"/>
    <property type="evidence" value="ECO:0007669"/>
    <property type="project" value="TreeGrafter"/>
</dbReference>
<feature type="transmembrane region" description="Helical" evidence="6">
    <location>
        <begin position="160"/>
        <end position="184"/>
    </location>
</feature>
<keyword evidence="9" id="KW-1185">Reference proteome</keyword>
<organism evidence="8 9">
    <name type="scientific">Stylophora pistillata</name>
    <name type="common">Smooth cauliflower coral</name>
    <dbReference type="NCBI Taxonomy" id="50429"/>
    <lineage>
        <taxon>Eukaryota</taxon>
        <taxon>Metazoa</taxon>
        <taxon>Cnidaria</taxon>
        <taxon>Anthozoa</taxon>
        <taxon>Hexacorallia</taxon>
        <taxon>Scleractinia</taxon>
        <taxon>Astrocoeniina</taxon>
        <taxon>Pocilloporidae</taxon>
        <taxon>Stylophora</taxon>
    </lineage>
</organism>
<evidence type="ECO:0000256" key="5">
    <source>
        <dbReference type="ARBA" id="ARBA00023157"/>
    </source>
</evidence>
<comment type="subcellular location">
    <subcellularLocation>
        <location evidence="1">Membrane</location>
    </subcellularLocation>
</comment>
<keyword evidence="3 6" id="KW-1133">Transmembrane helix</keyword>
<gene>
    <name evidence="8" type="primary">ELTD1</name>
    <name evidence="8" type="ORF">AWC38_SpisGene24888</name>
</gene>
<dbReference type="PANTHER" id="PTHR12011:SF471">
    <property type="entry name" value="G-PROTEIN COUPLED RECEPTORS FAMILY 2 PROFILE 2 DOMAIN-CONTAINING PROTEIN"/>
    <property type="match status" value="1"/>
</dbReference>
<feature type="non-terminal residue" evidence="8">
    <location>
        <position position="1"/>
    </location>
</feature>
<evidence type="ECO:0000313" key="8">
    <source>
        <dbReference type="EMBL" id="PFX11400.1"/>
    </source>
</evidence>
<evidence type="ECO:0000256" key="4">
    <source>
        <dbReference type="ARBA" id="ARBA00023136"/>
    </source>
</evidence>
<comment type="caution">
    <text evidence="8">The sequence shown here is derived from an EMBL/GenBank/DDBJ whole genome shotgun (WGS) entry which is preliminary data.</text>
</comment>
<evidence type="ECO:0000256" key="6">
    <source>
        <dbReference type="SAM" id="Phobius"/>
    </source>
</evidence>
<evidence type="ECO:0000313" key="9">
    <source>
        <dbReference type="Proteomes" id="UP000225706"/>
    </source>
</evidence>
<dbReference type="GO" id="GO:0005886">
    <property type="term" value="C:plasma membrane"/>
    <property type="evidence" value="ECO:0007669"/>
    <property type="project" value="TreeGrafter"/>
</dbReference>
<keyword evidence="5" id="KW-1015">Disulfide bond</keyword>
<keyword evidence="4 6" id="KW-0472">Membrane</keyword>
<dbReference type="PROSITE" id="PS50221">
    <property type="entry name" value="GAIN_B"/>
    <property type="match status" value="1"/>
</dbReference>
<dbReference type="Gene3D" id="1.20.1070.10">
    <property type="entry name" value="Rhodopsin 7-helix transmembrane proteins"/>
    <property type="match status" value="1"/>
</dbReference>
<feature type="non-terminal residue" evidence="8">
    <location>
        <position position="221"/>
    </location>
</feature>
<dbReference type="Gene3D" id="2.60.220.50">
    <property type="match status" value="1"/>
</dbReference>
<dbReference type="PANTHER" id="PTHR12011">
    <property type="entry name" value="ADHESION G-PROTEIN COUPLED RECEPTOR"/>
    <property type="match status" value="1"/>
</dbReference>
<reference evidence="9" key="1">
    <citation type="journal article" date="2017" name="bioRxiv">
        <title>Comparative analysis of the genomes of Stylophora pistillata and Acropora digitifera provides evidence for extensive differences between species of corals.</title>
        <authorList>
            <person name="Voolstra C.R."/>
            <person name="Li Y."/>
            <person name="Liew Y.J."/>
            <person name="Baumgarten S."/>
            <person name="Zoccola D."/>
            <person name="Flot J.-F."/>
            <person name="Tambutte S."/>
            <person name="Allemand D."/>
            <person name="Aranda M."/>
        </authorList>
    </citation>
    <scope>NUCLEOTIDE SEQUENCE [LARGE SCALE GENOMIC DNA]</scope>
</reference>
<sequence>KEIPEWSAKKILKAANKIIWCSDEQRPVEEDERGEDTIYTTFALEEFIVSLAERQPNSTNRNIIDSSKDLRSVVLGVAYNNSLNEFISYYSANSVKTNTTSFGSWSSEGCQTRIRSDSQTECVCNHLTHFAVLMDFTDDGGDVKVFNQDKTRLSDEHDKILTILTRVGMALSLIGVVLTIISYLQLTDRDSPLCHIRVSLTYCIGAGHIIFFAGIDATENK</sequence>
<accession>A0A2B4R4H8</accession>
<keyword evidence="2 6" id="KW-0812">Transmembrane</keyword>
<name>A0A2B4R4H8_STYPI</name>
<dbReference type="InterPro" id="IPR046338">
    <property type="entry name" value="GAIN_dom_sf"/>
</dbReference>
<dbReference type="OrthoDB" id="5985326at2759"/>
<dbReference type="Proteomes" id="UP000225706">
    <property type="component" value="Unassembled WGS sequence"/>
</dbReference>
<feature type="transmembrane region" description="Helical" evidence="6">
    <location>
        <begin position="196"/>
        <end position="215"/>
    </location>
</feature>
<dbReference type="InterPro" id="IPR057244">
    <property type="entry name" value="GAIN_B"/>
</dbReference>
<dbReference type="SMART" id="SM00303">
    <property type="entry name" value="GPS"/>
    <property type="match status" value="1"/>
</dbReference>
<dbReference type="EMBL" id="LSMT01002616">
    <property type="protein sequence ID" value="PFX11400.1"/>
    <property type="molecule type" value="Genomic_DNA"/>
</dbReference>
<dbReference type="AlphaFoldDB" id="A0A2B4R4H8"/>
<evidence type="ECO:0000259" key="7">
    <source>
        <dbReference type="PROSITE" id="PS50221"/>
    </source>
</evidence>
<proteinExistence type="predicted"/>
<dbReference type="Pfam" id="PF01825">
    <property type="entry name" value="GPS"/>
    <property type="match status" value="1"/>
</dbReference>
<evidence type="ECO:0000256" key="3">
    <source>
        <dbReference type="ARBA" id="ARBA00022989"/>
    </source>
</evidence>
<dbReference type="InterPro" id="IPR000203">
    <property type="entry name" value="GPS"/>
</dbReference>
<dbReference type="GO" id="GO:0004930">
    <property type="term" value="F:G protein-coupled receptor activity"/>
    <property type="evidence" value="ECO:0007669"/>
    <property type="project" value="TreeGrafter"/>
</dbReference>